<keyword evidence="2" id="KW-1185">Reference proteome</keyword>
<proteinExistence type="predicted"/>
<accession>A0A9P7R7G4</accession>
<dbReference type="EMBL" id="JAESDN010000004">
    <property type="protein sequence ID" value="KAG7051556.1"/>
    <property type="molecule type" value="Genomic_DNA"/>
</dbReference>
<dbReference type="Proteomes" id="UP000699042">
    <property type="component" value="Unassembled WGS sequence"/>
</dbReference>
<sequence>MTPTILRKGSWYVG</sequence>
<organism evidence="1 2">
    <name type="scientific">Colletotrichum scovillei</name>
    <dbReference type="NCBI Taxonomy" id="1209932"/>
    <lineage>
        <taxon>Eukaryota</taxon>
        <taxon>Fungi</taxon>
        <taxon>Dikarya</taxon>
        <taxon>Ascomycota</taxon>
        <taxon>Pezizomycotina</taxon>
        <taxon>Sordariomycetes</taxon>
        <taxon>Hypocreomycetidae</taxon>
        <taxon>Glomerellales</taxon>
        <taxon>Glomerellaceae</taxon>
        <taxon>Colletotrichum</taxon>
        <taxon>Colletotrichum acutatum species complex</taxon>
    </lineage>
</organism>
<feature type="non-terminal residue" evidence="1">
    <location>
        <position position="1"/>
    </location>
</feature>
<name>A0A9P7R7G4_9PEZI</name>
<comment type="caution">
    <text evidence="1">The sequence shown here is derived from an EMBL/GenBank/DDBJ whole genome shotgun (WGS) entry which is preliminary data.</text>
</comment>
<gene>
    <name evidence="1" type="ORF">JMJ77_002174</name>
</gene>
<evidence type="ECO:0000313" key="2">
    <source>
        <dbReference type="Proteomes" id="UP000699042"/>
    </source>
</evidence>
<reference evidence="1" key="1">
    <citation type="submission" date="2021-05" db="EMBL/GenBank/DDBJ databases">
        <title>Comparative genomics of three Colletotrichum scovillei strains and genetic complementation revealed genes involved fungal growth and virulence on chili pepper.</title>
        <authorList>
            <person name="Hsieh D.-K."/>
            <person name="Chuang S.-C."/>
            <person name="Chen C.-Y."/>
            <person name="Chao Y.-T."/>
            <person name="Lu M.-Y.J."/>
            <person name="Lee M.-H."/>
            <person name="Shih M.-C."/>
        </authorList>
    </citation>
    <scope>NUCLEOTIDE SEQUENCE</scope>
    <source>
        <strain evidence="1">Coll-153</strain>
    </source>
</reference>
<protein>
    <submittedName>
        <fullName evidence="1">Uncharacterized protein</fullName>
    </submittedName>
</protein>
<evidence type="ECO:0000313" key="1">
    <source>
        <dbReference type="EMBL" id="KAG7051556.1"/>
    </source>
</evidence>